<sequence>MANLFRSSSILAVISAIFVGLASGQNNRAKACQKAINLGLTFYTAKELEPILVCSEVPFYNNPDDVDGILSNFKKCVISNSKNKALVGLSLYNGFNGCTDLMALVDKGVPPVYNQCKPIIKKATNVLNKCKANNQKTGTAKLNACMNNVYGQILPMVTKQFVNKVCTALAKKVTPKEWGCCKKYGPKVMKTELYSCFNL</sequence>
<organism evidence="2 3">
    <name type="scientific">Caenorhabditis japonica</name>
    <dbReference type="NCBI Taxonomy" id="281687"/>
    <lineage>
        <taxon>Eukaryota</taxon>
        <taxon>Metazoa</taxon>
        <taxon>Ecdysozoa</taxon>
        <taxon>Nematoda</taxon>
        <taxon>Chromadorea</taxon>
        <taxon>Rhabditida</taxon>
        <taxon>Rhabditina</taxon>
        <taxon>Rhabditomorpha</taxon>
        <taxon>Rhabditoidea</taxon>
        <taxon>Rhabditidae</taxon>
        <taxon>Peloderinae</taxon>
        <taxon>Caenorhabditis</taxon>
    </lineage>
</organism>
<dbReference type="Proteomes" id="UP000005237">
    <property type="component" value="Unassembled WGS sequence"/>
</dbReference>
<evidence type="ECO:0000313" key="3">
    <source>
        <dbReference type="Proteomes" id="UP000005237"/>
    </source>
</evidence>
<keyword evidence="1" id="KW-0732">Signal</keyword>
<protein>
    <recommendedName>
        <fullName evidence="4">DUF19 domain-containing protein</fullName>
    </recommendedName>
</protein>
<dbReference type="EnsemblMetazoa" id="CJA03032.1">
    <property type="protein sequence ID" value="CJA03032.1"/>
    <property type="gene ID" value="WBGene00122236"/>
</dbReference>
<name>A0A8R1HK95_CAEJA</name>
<proteinExistence type="predicted"/>
<keyword evidence="3" id="KW-1185">Reference proteome</keyword>
<reference evidence="2" key="2">
    <citation type="submission" date="2022-06" db="UniProtKB">
        <authorList>
            <consortium name="EnsemblMetazoa"/>
        </authorList>
    </citation>
    <scope>IDENTIFICATION</scope>
    <source>
        <strain evidence="2">DF5081</strain>
    </source>
</reference>
<feature type="chain" id="PRO_5035724604" description="DUF19 domain-containing protein" evidence="1">
    <location>
        <begin position="25"/>
        <end position="199"/>
    </location>
</feature>
<evidence type="ECO:0000256" key="1">
    <source>
        <dbReference type="SAM" id="SignalP"/>
    </source>
</evidence>
<accession>A0A8R1HK95</accession>
<evidence type="ECO:0008006" key="4">
    <source>
        <dbReference type="Google" id="ProtNLM"/>
    </source>
</evidence>
<dbReference type="PANTHER" id="PTHR36161">
    <property type="entry name" value="PROTEIN CBG06377-RELATED"/>
    <property type="match status" value="1"/>
</dbReference>
<reference evidence="3" key="1">
    <citation type="submission" date="2010-08" db="EMBL/GenBank/DDBJ databases">
        <authorList>
            <consortium name="Caenorhabditis japonica Sequencing Consortium"/>
            <person name="Wilson R.K."/>
        </authorList>
    </citation>
    <scope>NUCLEOTIDE SEQUENCE [LARGE SCALE GENOMIC DNA]</scope>
    <source>
        <strain evidence="3">DF5081</strain>
    </source>
</reference>
<feature type="signal peptide" evidence="1">
    <location>
        <begin position="1"/>
        <end position="24"/>
    </location>
</feature>
<dbReference type="AlphaFoldDB" id="A0A8R1HK95"/>
<evidence type="ECO:0000313" key="2">
    <source>
        <dbReference type="EnsemblMetazoa" id="CJA03032.1"/>
    </source>
</evidence>